<feature type="transmembrane region" description="Helical" evidence="7">
    <location>
        <begin position="145"/>
        <end position="167"/>
    </location>
</feature>
<feature type="transmembrane region" description="Helical" evidence="7">
    <location>
        <begin position="325"/>
        <end position="344"/>
    </location>
</feature>
<dbReference type="Pfam" id="PF01594">
    <property type="entry name" value="AI-2E_transport"/>
    <property type="match status" value="1"/>
</dbReference>
<dbReference type="InterPro" id="IPR002549">
    <property type="entry name" value="AI-2E-like"/>
</dbReference>
<evidence type="ECO:0000313" key="8">
    <source>
        <dbReference type="EMBL" id="MFA1610885.1"/>
    </source>
</evidence>
<reference evidence="8 9" key="1">
    <citation type="submission" date="2024-08" db="EMBL/GenBank/DDBJ databases">
        <title>Halobellus sp. MBLA0158 whole genome sequence.</title>
        <authorList>
            <person name="Hwang C.Y."/>
            <person name="Cho E.-S."/>
            <person name="Seo M.-J."/>
        </authorList>
    </citation>
    <scope>NUCLEOTIDE SEQUENCE [LARGE SCALE GENOMIC DNA]</scope>
    <source>
        <strain evidence="8 9">MBLA0158</strain>
    </source>
</reference>
<evidence type="ECO:0000256" key="6">
    <source>
        <dbReference type="SAM" id="MobiDB-lite"/>
    </source>
</evidence>
<evidence type="ECO:0000256" key="4">
    <source>
        <dbReference type="ARBA" id="ARBA00022989"/>
    </source>
</evidence>
<dbReference type="PANTHER" id="PTHR21716">
    <property type="entry name" value="TRANSMEMBRANE PROTEIN"/>
    <property type="match status" value="1"/>
</dbReference>
<keyword evidence="4 7" id="KW-1133">Transmembrane helix</keyword>
<evidence type="ECO:0000256" key="1">
    <source>
        <dbReference type="ARBA" id="ARBA00004141"/>
    </source>
</evidence>
<feature type="transmembrane region" description="Helical" evidence="7">
    <location>
        <begin position="239"/>
        <end position="259"/>
    </location>
</feature>
<dbReference type="PANTHER" id="PTHR21716:SF4">
    <property type="entry name" value="TRANSMEMBRANE PROTEIN 245"/>
    <property type="match status" value="1"/>
</dbReference>
<dbReference type="Proteomes" id="UP001570511">
    <property type="component" value="Unassembled WGS sequence"/>
</dbReference>
<protein>
    <submittedName>
        <fullName evidence="8">AI-2E family transporter</fullName>
    </submittedName>
</protein>
<comment type="similarity">
    <text evidence="2">Belongs to the autoinducer-2 exporter (AI-2E) (TC 2.A.86) family.</text>
</comment>
<name>A0ABD5MAF0_9EURY</name>
<evidence type="ECO:0000256" key="5">
    <source>
        <dbReference type="ARBA" id="ARBA00023136"/>
    </source>
</evidence>
<evidence type="ECO:0000256" key="3">
    <source>
        <dbReference type="ARBA" id="ARBA00022692"/>
    </source>
</evidence>
<evidence type="ECO:0000256" key="2">
    <source>
        <dbReference type="ARBA" id="ARBA00009773"/>
    </source>
</evidence>
<gene>
    <name evidence="8" type="ORF">OS889_07710</name>
</gene>
<accession>A0ABD5MAF0</accession>
<comment type="subcellular location">
    <subcellularLocation>
        <location evidence="1">Membrane</location>
        <topology evidence="1">Multi-pass membrane protein</topology>
    </subcellularLocation>
</comment>
<dbReference type="GO" id="GO:0016020">
    <property type="term" value="C:membrane"/>
    <property type="evidence" value="ECO:0007669"/>
    <property type="project" value="UniProtKB-SubCell"/>
</dbReference>
<dbReference type="EMBL" id="JBGNYA010000001">
    <property type="protein sequence ID" value="MFA1610885.1"/>
    <property type="molecule type" value="Genomic_DNA"/>
</dbReference>
<keyword evidence="9" id="KW-1185">Reference proteome</keyword>
<feature type="transmembrane region" description="Helical" evidence="7">
    <location>
        <begin position="207"/>
        <end position="227"/>
    </location>
</feature>
<feature type="transmembrane region" description="Helical" evidence="7">
    <location>
        <begin position="12"/>
        <end position="43"/>
    </location>
</feature>
<organism evidence="8 9">
    <name type="scientific">Halobellus rubicundus</name>
    <dbReference type="NCBI Taxonomy" id="2996466"/>
    <lineage>
        <taxon>Archaea</taxon>
        <taxon>Methanobacteriati</taxon>
        <taxon>Methanobacteriota</taxon>
        <taxon>Stenosarchaea group</taxon>
        <taxon>Halobacteria</taxon>
        <taxon>Halobacteriales</taxon>
        <taxon>Haloferacaceae</taxon>
        <taxon>Halobellus</taxon>
    </lineage>
</organism>
<evidence type="ECO:0000313" key="9">
    <source>
        <dbReference type="Proteomes" id="UP001570511"/>
    </source>
</evidence>
<dbReference type="RefSeq" id="WP_372388720.1">
    <property type="nucleotide sequence ID" value="NZ_JBGNYA010000001.1"/>
</dbReference>
<comment type="caution">
    <text evidence="8">The sequence shown here is derived from an EMBL/GenBank/DDBJ whole genome shotgun (WGS) entry which is preliminary data.</text>
</comment>
<keyword evidence="3 7" id="KW-0812">Transmembrane</keyword>
<feature type="transmembrane region" description="Helical" evidence="7">
    <location>
        <begin position="64"/>
        <end position="86"/>
    </location>
</feature>
<feature type="transmembrane region" description="Helical" evidence="7">
    <location>
        <begin position="271"/>
        <end position="292"/>
    </location>
</feature>
<proteinExistence type="inferred from homology"/>
<dbReference type="AlphaFoldDB" id="A0ABD5MAF0"/>
<sequence>MSVPELDRSRLSWWLGGAALGVGLAYVIYSFIGTFVFGIFLYYSTRPIYRRIKKRVRPPSLAAAVALFVLALPALVLIAYTGAIAVSELTRLTNQGVFDLSQYPITQAQLARLTDVEQLLAFDPETITTEQIRRLFASIGSAGNVLAFVGVGLVHLFAMIALAFYLLRDDRKLTAWVRRQVGDDRGVMEAFLAGVDRDFTHIFFGNILNAVLTGTIGVVAYALLNAISPPGVSIPAPELIGLLAGIASLVPVVGMKLVYVPVAAYLGVTSYLFDPATLWFTAVFVAVSFVVVDTIPDLVLRPYVSGRNLHVGAVMIAYTLGPLLFGWYGIFLGPILLVLVVNFARHVLPVLIKRQPLTPYAVDPAVMQPDEPTTGTIHDRAVAADGAPAASADDVGGESDRDASDGESGFTFGARIVGDDDASTE</sequence>
<feature type="region of interest" description="Disordered" evidence="6">
    <location>
        <begin position="386"/>
        <end position="425"/>
    </location>
</feature>
<evidence type="ECO:0000256" key="7">
    <source>
        <dbReference type="SAM" id="Phobius"/>
    </source>
</evidence>
<keyword evidence="5 7" id="KW-0472">Membrane</keyword>